<protein>
    <recommendedName>
        <fullName evidence="4">Innexin</fullName>
    </recommendedName>
</protein>
<dbReference type="Proteomes" id="UP000614601">
    <property type="component" value="Unassembled WGS sequence"/>
</dbReference>
<dbReference type="EMBL" id="CAJFDH010000001">
    <property type="protein sequence ID" value="CAD5206465.1"/>
    <property type="molecule type" value="Genomic_DNA"/>
</dbReference>
<gene>
    <name evidence="2" type="ORF">BOKJ2_LOCUS1149</name>
</gene>
<sequence>MSSPSAECVKNLLRPSKTVSNLDRYYYCFTWALLVVSIVLFGAQWYRGSQGFRCIRNEDSGEFCYGSRIYQQPVNFSYDAIEEKHLDLPALRNKRIFGHEYEPLFIGFVVMTLVRFIAGFFIRIVEWKHDFYLACNKAGQMEELLENIKAYKVKHSKSWFTLDIYFLLHILSMVIKVVGFVLVTVIATIYVTGDWKVNYVELFKFTETVTYSQRWFGNDVLCVTRYGPEILENCFAYPCVYKDIELTVMVYHVLLFLCLIGACLSIFSLISSLYDLVRAFSITAKLPEYPEDSDIEILMYKWNDLDLWYILYSARKDYETYFELVSLYCDMYNKTVYPQNKLDFV</sequence>
<comment type="caution">
    <text evidence="2">The sequence shown here is derived from an EMBL/GenBank/DDBJ whole genome shotgun (WGS) entry which is preliminary data.</text>
</comment>
<accession>A0A811JSZ3</accession>
<evidence type="ECO:0008006" key="4">
    <source>
        <dbReference type="Google" id="ProtNLM"/>
    </source>
</evidence>
<dbReference type="AlphaFoldDB" id="A0A811JSZ3"/>
<proteinExistence type="predicted"/>
<feature type="transmembrane region" description="Helical" evidence="1">
    <location>
        <begin position="104"/>
        <end position="124"/>
    </location>
</feature>
<keyword evidence="1" id="KW-0472">Membrane</keyword>
<evidence type="ECO:0000256" key="1">
    <source>
        <dbReference type="SAM" id="Phobius"/>
    </source>
</evidence>
<feature type="transmembrane region" description="Helical" evidence="1">
    <location>
        <begin position="250"/>
        <end position="274"/>
    </location>
</feature>
<organism evidence="2 3">
    <name type="scientific">Bursaphelenchus okinawaensis</name>
    <dbReference type="NCBI Taxonomy" id="465554"/>
    <lineage>
        <taxon>Eukaryota</taxon>
        <taxon>Metazoa</taxon>
        <taxon>Ecdysozoa</taxon>
        <taxon>Nematoda</taxon>
        <taxon>Chromadorea</taxon>
        <taxon>Rhabditida</taxon>
        <taxon>Tylenchina</taxon>
        <taxon>Tylenchomorpha</taxon>
        <taxon>Aphelenchoidea</taxon>
        <taxon>Aphelenchoididae</taxon>
        <taxon>Bursaphelenchus</taxon>
    </lineage>
</organism>
<keyword evidence="1" id="KW-0812">Transmembrane</keyword>
<dbReference type="Proteomes" id="UP000783686">
    <property type="component" value="Unassembled WGS sequence"/>
</dbReference>
<keyword evidence="1" id="KW-1133">Transmembrane helix</keyword>
<feature type="transmembrane region" description="Helical" evidence="1">
    <location>
        <begin position="24"/>
        <end position="46"/>
    </location>
</feature>
<feature type="transmembrane region" description="Helical" evidence="1">
    <location>
        <begin position="164"/>
        <end position="191"/>
    </location>
</feature>
<name>A0A811JSZ3_9BILA</name>
<evidence type="ECO:0000313" key="3">
    <source>
        <dbReference type="Proteomes" id="UP000614601"/>
    </source>
</evidence>
<reference evidence="2" key="1">
    <citation type="submission" date="2020-09" db="EMBL/GenBank/DDBJ databases">
        <authorList>
            <person name="Kikuchi T."/>
        </authorList>
    </citation>
    <scope>NUCLEOTIDE SEQUENCE</scope>
    <source>
        <strain evidence="2">SH1</strain>
    </source>
</reference>
<dbReference type="EMBL" id="CAJFCW020000001">
    <property type="protein sequence ID" value="CAG9081882.1"/>
    <property type="molecule type" value="Genomic_DNA"/>
</dbReference>
<evidence type="ECO:0000313" key="2">
    <source>
        <dbReference type="EMBL" id="CAD5206465.1"/>
    </source>
</evidence>
<keyword evidence="3" id="KW-1185">Reference proteome</keyword>